<reference evidence="2" key="1">
    <citation type="submission" date="2021-06" db="EMBL/GenBank/DDBJ databases">
        <authorList>
            <person name="Kallberg Y."/>
            <person name="Tangrot J."/>
            <person name="Rosling A."/>
        </authorList>
    </citation>
    <scope>NUCLEOTIDE SEQUENCE</scope>
    <source>
        <strain evidence="2">IN212</strain>
    </source>
</reference>
<organism evidence="2 3">
    <name type="scientific">Racocetra fulgida</name>
    <dbReference type="NCBI Taxonomy" id="60492"/>
    <lineage>
        <taxon>Eukaryota</taxon>
        <taxon>Fungi</taxon>
        <taxon>Fungi incertae sedis</taxon>
        <taxon>Mucoromycota</taxon>
        <taxon>Glomeromycotina</taxon>
        <taxon>Glomeromycetes</taxon>
        <taxon>Diversisporales</taxon>
        <taxon>Gigasporaceae</taxon>
        <taxon>Racocetra</taxon>
    </lineage>
</organism>
<feature type="compositionally biased region" description="Basic and acidic residues" evidence="1">
    <location>
        <begin position="314"/>
        <end position="325"/>
    </location>
</feature>
<evidence type="ECO:0000313" key="3">
    <source>
        <dbReference type="Proteomes" id="UP000789396"/>
    </source>
</evidence>
<feature type="region of interest" description="Disordered" evidence="1">
    <location>
        <begin position="269"/>
        <end position="291"/>
    </location>
</feature>
<dbReference type="OrthoDB" id="2369216at2759"/>
<name>A0A9N9IPT7_9GLOM</name>
<comment type="caution">
    <text evidence="2">The sequence shown here is derived from an EMBL/GenBank/DDBJ whole genome shotgun (WGS) entry which is preliminary data.</text>
</comment>
<evidence type="ECO:0000313" key="2">
    <source>
        <dbReference type="EMBL" id="CAG8744978.1"/>
    </source>
</evidence>
<evidence type="ECO:0000256" key="1">
    <source>
        <dbReference type="SAM" id="MobiDB-lite"/>
    </source>
</evidence>
<dbReference type="Proteomes" id="UP000789396">
    <property type="component" value="Unassembled WGS sequence"/>
</dbReference>
<accession>A0A9N9IPT7</accession>
<dbReference type="AlphaFoldDB" id="A0A9N9IPT7"/>
<feature type="compositionally biased region" description="Polar residues" evidence="1">
    <location>
        <begin position="269"/>
        <end position="289"/>
    </location>
</feature>
<feature type="region of interest" description="Disordered" evidence="1">
    <location>
        <begin position="306"/>
        <end position="325"/>
    </location>
</feature>
<proteinExistence type="predicted"/>
<keyword evidence="3" id="KW-1185">Reference proteome</keyword>
<gene>
    <name evidence="2" type="ORF">RFULGI_LOCUS13158</name>
</gene>
<protein>
    <submittedName>
        <fullName evidence="2">19036_t:CDS:1</fullName>
    </submittedName>
</protein>
<sequence length="325" mass="38391">MSNIIECSDNSPLKKIFKADEWKEINEKHSFHIDVDITVSLYLNHLADFLCDDNNIINDDHEMLRPPDDSLRHIELKFYYEALVKFIDITSKVSKEHKINAKKKKLYDEKKLVSKSNRGHHVDLIIRNILNIDLMVIEVVGPPHRRNYKKNLACKDSYEKFVNNLVEKYGKWIDKSVIYNIYNQLKIYYAHVHVKWYIWTVDHPGNQVYRARPLCEFNIPYKKKDRRVNSISKFVEELYEYLKQQAKNNPDIIQDTEFARILLDGCAITNPTPSNSPRDPPYDSSSTSSEHIEDILSLFIEENVEELPDSENNWDTHENSDYKLE</sequence>
<feature type="non-terminal residue" evidence="2">
    <location>
        <position position="1"/>
    </location>
</feature>
<dbReference type="EMBL" id="CAJVPZ010033685">
    <property type="protein sequence ID" value="CAG8744978.1"/>
    <property type="molecule type" value="Genomic_DNA"/>
</dbReference>